<dbReference type="EMBL" id="CM044704">
    <property type="protein sequence ID" value="KAI5669442.1"/>
    <property type="molecule type" value="Genomic_DNA"/>
</dbReference>
<accession>A0ACC0BA17</accession>
<name>A0ACC0BA17_CATRO</name>
<keyword evidence="2" id="KW-1185">Reference proteome</keyword>
<comment type="caution">
    <text evidence="1">The sequence shown here is derived from an EMBL/GenBank/DDBJ whole genome shotgun (WGS) entry which is preliminary data.</text>
</comment>
<protein>
    <submittedName>
        <fullName evidence="1">Uncharacterized protein</fullName>
    </submittedName>
</protein>
<gene>
    <name evidence="1" type="ORF">M9H77_19295</name>
</gene>
<evidence type="ECO:0000313" key="1">
    <source>
        <dbReference type="EMBL" id="KAI5669442.1"/>
    </source>
</evidence>
<sequence>MSSNTKFSGIEEGINSAFDASLEFSPIIWINPYQQVDSGAIIDVLQKQLRLKIIMFNRPTYCKPYLEWIDTITALPKECELRDFSIFSSDDDTIDIEYVGRFTAQCKELEDGEFDKLQLYPLSLTGVAFSSYTNLFLNSVLTWEVMEKLFHEAYARYLNCRSV</sequence>
<evidence type="ECO:0000313" key="2">
    <source>
        <dbReference type="Proteomes" id="UP001060085"/>
    </source>
</evidence>
<dbReference type="Proteomes" id="UP001060085">
    <property type="component" value="Linkage Group LG04"/>
</dbReference>
<reference evidence="2" key="1">
    <citation type="journal article" date="2023" name="Nat. Plants">
        <title>Single-cell RNA sequencing provides a high-resolution roadmap for understanding the multicellular compartmentation of specialized metabolism.</title>
        <authorList>
            <person name="Sun S."/>
            <person name="Shen X."/>
            <person name="Li Y."/>
            <person name="Li Y."/>
            <person name="Wang S."/>
            <person name="Li R."/>
            <person name="Zhang H."/>
            <person name="Shen G."/>
            <person name="Guo B."/>
            <person name="Wei J."/>
            <person name="Xu J."/>
            <person name="St-Pierre B."/>
            <person name="Chen S."/>
            <person name="Sun C."/>
        </authorList>
    </citation>
    <scope>NUCLEOTIDE SEQUENCE [LARGE SCALE GENOMIC DNA]</scope>
</reference>
<organism evidence="1 2">
    <name type="scientific">Catharanthus roseus</name>
    <name type="common">Madagascar periwinkle</name>
    <name type="synonym">Vinca rosea</name>
    <dbReference type="NCBI Taxonomy" id="4058"/>
    <lineage>
        <taxon>Eukaryota</taxon>
        <taxon>Viridiplantae</taxon>
        <taxon>Streptophyta</taxon>
        <taxon>Embryophyta</taxon>
        <taxon>Tracheophyta</taxon>
        <taxon>Spermatophyta</taxon>
        <taxon>Magnoliopsida</taxon>
        <taxon>eudicotyledons</taxon>
        <taxon>Gunneridae</taxon>
        <taxon>Pentapetalae</taxon>
        <taxon>asterids</taxon>
        <taxon>lamiids</taxon>
        <taxon>Gentianales</taxon>
        <taxon>Apocynaceae</taxon>
        <taxon>Rauvolfioideae</taxon>
        <taxon>Vinceae</taxon>
        <taxon>Catharanthinae</taxon>
        <taxon>Catharanthus</taxon>
    </lineage>
</organism>
<proteinExistence type="predicted"/>